<dbReference type="EC" id="3.1.4.-" evidence="7"/>
<keyword evidence="6 7" id="KW-0511">Multifunctional enzyme</keyword>
<comment type="catalytic activity">
    <reaction evidence="7">
        <text>[protein-PII]-L-tyrosine + UTP = [protein-PII]-uridylyl-L-tyrosine + diphosphate</text>
        <dbReference type="Rhea" id="RHEA:13673"/>
        <dbReference type="Rhea" id="RHEA-COMP:12147"/>
        <dbReference type="Rhea" id="RHEA-COMP:12148"/>
        <dbReference type="ChEBI" id="CHEBI:33019"/>
        <dbReference type="ChEBI" id="CHEBI:46398"/>
        <dbReference type="ChEBI" id="CHEBI:46858"/>
        <dbReference type="ChEBI" id="CHEBI:90602"/>
        <dbReference type="EC" id="2.7.7.59"/>
    </reaction>
</comment>
<comment type="similarity">
    <text evidence="7">Belongs to the GlnD family.</text>
</comment>
<feature type="domain" description="HD" evidence="9">
    <location>
        <begin position="487"/>
        <end position="602"/>
    </location>
</feature>
<comment type="domain">
    <text evidence="7">Has four distinct domains: an N-terminal nucleotidyltransferase (NT) domain responsible for UTase activity, a central HD domain that encodes UR activity, and two C-terminal ACT domains that seem to have a role in glutamine sensing.</text>
</comment>
<dbReference type="Gene3D" id="1.10.3090.10">
    <property type="entry name" value="cca-adding enzyme, domain 2"/>
    <property type="match status" value="1"/>
</dbReference>
<evidence type="ECO:0000256" key="3">
    <source>
        <dbReference type="ARBA" id="ARBA00022737"/>
    </source>
</evidence>
<comment type="caution">
    <text evidence="7">Lacks conserved residue(s) required for the propagation of feature annotation.</text>
</comment>
<evidence type="ECO:0000259" key="8">
    <source>
        <dbReference type="PROSITE" id="PS51671"/>
    </source>
</evidence>
<dbReference type="InterPro" id="IPR043519">
    <property type="entry name" value="NT_sf"/>
</dbReference>
<dbReference type="NCBIfam" id="NF003467">
    <property type="entry name" value="PRK05092.1"/>
    <property type="match status" value="1"/>
</dbReference>
<dbReference type="CDD" id="cd04900">
    <property type="entry name" value="ACT_UUR-like_1"/>
    <property type="match status" value="1"/>
</dbReference>
<dbReference type="HAMAP" id="MF_00277">
    <property type="entry name" value="PII_uridylyl_transf"/>
    <property type="match status" value="1"/>
</dbReference>
<evidence type="ECO:0000256" key="6">
    <source>
        <dbReference type="ARBA" id="ARBA00023268"/>
    </source>
</evidence>
<organism evidence="10 11">
    <name type="scientific">Hyphobacterium marinum</name>
    <dbReference type="NCBI Taxonomy" id="3116574"/>
    <lineage>
        <taxon>Bacteria</taxon>
        <taxon>Pseudomonadati</taxon>
        <taxon>Pseudomonadota</taxon>
        <taxon>Alphaproteobacteria</taxon>
        <taxon>Maricaulales</taxon>
        <taxon>Maricaulaceae</taxon>
        <taxon>Hyphobacterium</taxon>
    </lineage>
</organism>
<dbReference type="Gene3D" id="3.30.70.260">
    <property type="match status" value="1"/>
</dbReference>
<dbReference type="Pfam" id="PF01966">
    <property type="entry name" value="HD"/>
    <property type="match status" value="1"/>
</dbReference>
<evidence type="ECO:0000313" key="11">
    <source>
        <dbReference type="Proteomes" id="UP001310692"/>
    </source>
</evidence>
<feature type="domain" description="ACT" evidence="8">
    <location>
        <begin position="846"/>
        <end position="930"/>
    </location>
</feature>
<dbReference type="Pfam" id="PF08335">
    <property type="entry name" value="GlnD_UR_UTase"/>
    <property type="match status" value="1"/>
</dbReference>
<comment type="cofactor">
    <cofactor evidence="7">
        <name>Mg(2+)</name>
        <dbReference type="ChEBI" id="CHEBI:18420"/>
    </cofactor>
</comment>
<evidence type="ECO:0000313" key="10">
    <source>
        <dbReference type="EMBL" id="MEE2565428.1"/>
    </source>
</evidence>
<dbReference type="RefSeq" id="WP_330194964.1">
    <property type="nucleotide sequence ID" value="NZ_JAZDRO010000001.1"/>
</dbReference>
<dbReference type="PROSITE" id="PS51671">
    <property type="entry name" value="ACT"/>
    <property type="match status" value="2"/>
</dbReference>
<keyword evidence="5 7" id="KW-0460">Magnesium</keyword>
<dbReference type="SMART" id="SM00471">
    <property type="entry name" value="HDc"/>
    <property type="match status" value="1"/>
</dbReference>
<dbReference type="EC" id="2.7.7.59" evidence="7"/>
<dbReference type="InterPro" id="IPR003607">
    <property type="entry name" value="HD/PDEase_dom"/>
</dbReference>
<feature type="region of interest" description="Uridylyltransferase" evidence="7">
    <location>
        <begin position="1"/>
        <end position="365"/>
    </location>
</feature>
<keyword evidence="3" id="KW-0677">Repeat</keyword>
<dbReference type="InterPro" id="IPR002912">
    <property type="entry name" value="ACT_dom"/>
</dbReference>
<keyword evidence="11" id="KW-1185">Reference proteome</keyword>
<keyword evidence="1 7" id="KW-0808">Transferase</keyword>
<evidence type="ECO:0000256" key="4">
    <source>
        <dbReference type="ARBA" id="ARBA00022801"/>
    </source>
</evidence>
<comment type="caution">
    <text evidence="10">The sequence shown here is derived from an EMBL/GenBank/DDBJ whole genome shotgun (WGS) entry which is preliminary data.</text>
</comment>
<evidence type="ECO:0000256" key="1">
    <source>
        <dbReference type="ARBA" id="ARBA00022679"/>
    </source>
</evidence>
<evidence type="ECO:0000256" key="5">
    <source>
        <dbReference type="ARBA" id="ARBA00022842"/>
    </source>
</evidence>
<dbReference type="SUPFAM" id="SSF81301">
    <property type="entry name" value="Nucleotidyltransferase"/>
    <property type="match status" value="1"/>
</dbReference>
<sequence length="939" mass="101970">MLVSALPAALDGLKLRAELAAALGSDGWSSPPARNAALARLRAALETGRTQAFARLDGAGGGLEAARFLSSVTNSVLIALFAALEAEDEAGAADVSLCAVGGYGAGELAPGSDIDILFLKPDRACPEADRFIEMAILALWDIGLTVGGAAARSVAETLDLAREDVSERTTLLSIRLIAGNRDLAEDLVRQLKAEADASTGAEFVEAKLIERDRRIARAGRSRYTVEPNIKDSKGGLRDLQLLRWLAQFLYGADAFERWVASGLLTVSDVEKYLKAADFLWTVRFHLHDLTGGKDDRLTFDLQPEIAERLKFEDGETESAVERFMRRYFLTAMDVGALTRLVSAKLEADAWKSRPRGLARFLPGTALDGEETDPVFTVRDGRIDFADAKEIEAHPVNLMRLFQAAAQRGADLHPNAIAAVGRSLRLVDDTFRSDPAVARTFFSILLDSAQPHLVLRLMTEAGLLGRYLPEFGAIVARTQFNMYHRYTVDEHTLHALGLMREIEQGKHPADHPLATKIIGQIKHRRALHLAILLHDTGKGQGDQCIEGAARAREACERLGLPDEETELVAWLIASHLIMSDTAQRRDLGDPKTVIDFARTVGTLERMRLLLILTIVDIKAVGEGVWNGWKAQLLRDLYGATAAVLADGGAPDGEAGAQVRLAEKAQKAREALRNRQARLDPGFAAAWAEDLDDSYWLAFRSEDRLRHAAFARAVHASARKSAAAVRIDRRRAATEVMVYAPDRDRLFADIVTALADLGANVVGAHVATTRSGKAFDVFFVQDAGGKPFGLGRPRARDALLERVRRAAAGEKARPPAGPREALMRRRSMAFDVKPSVIFDDDAAQNATVIEATGRDRPGLLAALAHALAESGLSLQAAQIDGYGERAVDVFYVLKNAGKLSDLSDREAVSARLMAVLAEEEDAWAEKARSRGLARAEASAGR</sequence>
<evidence type="ECO:0000259" key="9">
    <source>
        <dbReference type="PROSITE" id="PS51831"/>
    </source>
</evidence>
<gene>
    <name evidence="7" type="primary">glnD</name>
    <name evidence="10" type="ORF">V0U35_01950</name>
</gene>
<dbReference type="PROSITE" id="PS51831">
    <property type="entry name" value="HD"/>
    <property type="match status" value="1"/>
</dbReference>
<dbReference type="GO" id="GO:0008773">
    <property type="term" value="F:[protein-PII] uridylyltransferase activity"/>
    <property type="evidence" value="ECO:0007669"/>
    <property type="project" value="UniProtKB-EC"/>
</dbReference>
<dbReference type="PANTHER" id="PTHR47320">
    <property type="entry name" value="BIFUNCTIONAL URIDYLYLTRANSFERASE/URIDYLYL-REMOVING ENZYME"/>
    <property type="match status" value="1"/>
</dbReference>
<accession>A0ABU7LV36</accession>
<keyword evidence="2 7" id="KW-0548">Nucleotidyltransferase</keyword>
<dbReference type="InterPro" id="IPR045865">
    <property type="entry name" value="ACT-like_dom_sf"/>
</dbReference>
<dbReference type="InterPro" id="IPR013546">
    <property type="entry name" value="PII_UdlTrfase/GS_AdlTrfase"/>
</dbReference>
<dbReference type="InterPro" id="IPR010043">
    <property type="entry name" value="UTase/UR"/>
</dbReference>
<dbReference type="SUPFAM" id="SSF55021">
    <property type="entry name" value="ACT-like"/>
    <property type="match status" value="2"/>
</dbReference>
<dbReference type="Pfam" id="PF01842">
    <property type="entry name" value="ACT"/>
    <property type="match status" value="1"/>
</dbReference>
<reference evidence="10 11" key="1">
    <citation type="submission" date="2024-01" db="EMBL/GenBank/DDBJ databases">
        <title>Hyphobacterium bacterium isolated from marine sediment.</title>
        <authorList>
            <person name="Zhao S."/>
        </authorList>
    </citation>
    <scope>NUCLEOTIDE SEQUENCE [LARGE SCALE GENOMIC DNA]</scope>
    <source>
        <strain evidence="10 11">Y60-23</strain>
    </source>
</reference>
<dbReference type="Gene3D" id="3.30.460.10">
    <property type="entry name" value="Beta Polymerase, domain 2"/>
    <property type="match status" value="1"/>
</dbReference>
<evidence type="ECO:0000256" key="7">
    <source>
        <dbReference type="HAMAP-Rule" id="MF_00277"/>
    </source>
</evidence>
<dbReference type="PANTHER" id="PTHR47320:SF1">
    <property type="entry name" value="BIFUNCTIONAL URIDYLYLTRANSFERASE_URIDYLYL-REMOVING ENZYME"/>
    <property type="match status" value="1"/>
</dbReference>
<comment type="function">
    <text evidence="7">Modifies, by uridylylation and deuridylylation, the PII regulatory proteins (GlnB and homologs), in response to the nitrogen status of the cell that GlnD senses through the glutamine level. Under low glutamine levels, catalyzes the conversion of the PII proteins and UTP to PII-UMP and PPi, while under higher glutamine levels, GlnD hydrolyzes PII-UMP to PII and UMP (deuridylylation). Thus, controls uridylylation state and activity of the PII proteins, and plays an important role in the regulation of nitrogen metabolism.</text>
</comment>
<dbReference type="SUPFAM" id="SSF81593">
    <property type="entry name" value="Nucleotidyltransferase substrate binding subunit/domain"/>
    <property type="match status" value="1"/>
</dbReference>
<dbReference type="CDD" id="cd05401">
    <property type="entry name" value="NT_GlnE_GlnD_like"/>
    <property type="match status" value="1"/>
</dbReference>
<dbReference type="EMBL" id="JAZDRO010000001">
    <property type="protein sequence ID" value="MEE2565428.1"/>
    <property type="molecule type" value="Genomic_DNA"/>
</dbReference>
<comment type="activity regulation">
    <text evidence="7">Uridylyltransferase (UTase) activity is inhibited by glutamine, while glutamine activates uridylyl-removing (UR) activity.</text>
</comment>
<comment type="catalytic activity">
    <reaction evidence="7">
        <text>[protein-PII]-uridylyl-L-tyrosine + H2O = [protein-PII]-L-tyrosine + UMP + H(+)</text>
        <dbReference type="Rhea" id="RHEA:48600"/>
        <dbReference type="Rhea" id="RHEA-COMP:12147"/>
        <dbReference type="Rhea" id="RHEA-COMP:12148"/>
        <dbReference type="ChEBI" id="CHEBI:15377"/>
        <dbReference type="ChEBI" id="CHEBI:15378"/>
        <dbReference type="ChEBI" id="CHEBI:46858"/>
        <dbReference type="ChEBI" id="CHEBI:57865"/>
        <dbReference type="ChEBI" id="CHEBI:90602"/>
    </reaction>
</comment>
<dbReference type="Proteomes" id="UP001310692">
    <property type="component" value="Unassembled WGS sequence"/>
</dbReference>
<keyword evidence="4 7" id="KW-0378">Hydrolase</keyword>
<protein>
    <recommendedName>
        <fullName evidence="7">Bifunctional uridylyltransferase/uridylyl-removing enzyme</fullName>
        <shortName evidence="7">UTase/UR</shortName>
    </recommendedName>
    <alternativeName>
        <fullName evidence="7">Bifunctional [protein-PII] modification enzyme</fullName>
    </alternativeName>
    <alternativeName>
        <fullName evidence="7">Bifunctional nitrogen sensor protein</fullName>
    </alternativeName>
    <domain>
        <recommendedName>
            <fullName evidence="7">[Protein-PII] uridylyltransferase</fullName>
            <shortName evidence="7">PII uridylyltransferase</shortName>
            <shortName evidence="7">UTase</shortName>
            <ecNumber evidence="7">2.7.7.59</ecNumber>
        </recommendedName>
    </domain>
    <domain>
        <recommendedName>
            <fullName evidence="7">[Protein-PII]-UMP uridylyl-removing enzyme</fullName>
            <shortName evidence="7">UR</shortName>
            <ecNumber evidence="7">3.1.4.-</ecNumber>
        </recommendedName>
    </domain>
</protein>
<evidence type="ECO:0000256" key="2">
    <source>
        <dbReference type="ARBA" id="ARBA00022695"/>
    </source>
</evidence>
<dbReference type="PIRSF" id="PIRSF006288">
    <property type="entry name" value="PII_uridyltransf"/>
    <property type="match status" value="1"/>
</dbReference>
<proteinExistence type="inferred from homology"/>
<feature type="domain" description="ACT" evidence="8">
    <location>
        <begin position="733"/>
        <end position="815"/>
    </location>
</feature>
<dbReference type="InterPro" id="IPR006674">
    <property type="entry name" value="HD_domain"/>
</dbReference>
<name>A0ABU7LV36_9PROT</name>
<dbReference type="NCBIfam" id="TIGR01693">
    <property type="entry name" value="UTase_glnD"/>
    <property type="match status" value="1"/>
</dbReference>
<dbReference type="SUPFAM" id="SSF81891">
    <property type="entry name" value="Poly A polymerase C-terminal region-like"/>
    <property type="match status" value="1"/>
</dbReference>